<keyword evidence="13" id="KW-1185">Reference proteome</keyword>
<accession>A0AAU9CUI6</accession>
<protein>
    <recommendedName>
        <fullName evidence="10">Probable lipid II flippase MurJ</fullName>
    </recommendedName>
</protein>
<dbReference type="CDD" id="cd13123">
    <property type="entry name" value="MATE_MurJ_like"/>
    <property type="match status" value="1"/>
</dbReference>
<evidence type="ECO:0000256" key="4">
    <source>
        <dbReference type="ARBA" id="ARBA00022960"/>
    </source>
</evidence>
<feature type="transmembrane region" description="Helical" evidence="10">
    <location>
        <begin position="193"/>
        <end position="213"/>
    </location>
</feature>
<dbReference type="Proteomes" id="UP001321450">
    <property type="component" value="Chromosome"/>
</dbReference>
<dbReference type="NCBIfam" id="TIGR01695">
    <property type="entry name" value="murJ_mviN"/>
    <property type="match status" value="1"/>
</dbReference>
<keyword evidence="10 11" id="KW-0813">Transport</keyword>
<evidence type="ECO:0000256" key="6">
    <source>
        <dbReference type="ARBA" id="ARBA00022989"/>
    </source>
</evidence>
<feature type="transmembrane region" description="Helical" evidence="10">
    <location>
        <begin position="276"/>
        <end position="294"/>
    </location>
</feature>
<feature type="transmembrane region" description="Helical" evidence="10">
    <location>
        <begin position="93"/>
        <end position="116"/>
    </location>
</feature>
<comment type="function">
    <text evidence="8 10 11">Involved in peptidoglycan biosynthesis. Transports lipid-linked peptidoglycan precursors from the inner to the outer leaflet of the cytoplasmic membrane.</text>
</comment>
<evidence type="ECO:0000256" key="2">
    <source>
        <dbReference type="ARBA" id="ARBA00022475"/>
    </source>
</evidence>
<dbReference type="PANTHER" id="PTHR47019:SF1">
    <property type="entry name" value="LIPID II FLIPPASE MURJ"/>
    <property type="match status" value="1"/>
</dbReference>
<organism evidence="12 13">
    <name type="scientific">Methylomarinovum tepidoasis</name>
    <dbReference type="NCBI Taxonomy" id="2840183"/>
    <lineage>
        <taxon>Bacteria</taxon>
        <taxon>Pseudomonadati</taxon>
        <taxon>Pseudomonadota</taxon>
        <taxon>Gammaproteobacteria</taxon>
        <taxon>Methylococcales</taxon>
        <taxon>Methylothermaceae</taxon>
        <taxon>Methylomarinovum</taxon>
    </lineage>
</organism>
<feature type="transmembrane region" description="Helical" evidence="10">
    <location>
        <begin position="443"/>
        <end position="465"/>
    </location>
</feature>
<feature type="transmembrane region" description="Helical" evidence="10">
    <location>
        <begin position="315"/>
        <end position="339"/>
    </location>
</feature>
<proteinExistence type="inferred from homology"/>
<dbReference type="PANTHER" id="PTHR47019">
    <property type="entry name" value="LIPID II FLIPPASE MURJ"/>
    <property type="match status" value="1"/>
</dbReference>
<feature type="transmembrane region" description="Helical" evidence="10">
    <location>
        <begin position="5"/>
        <end position="23"/>
    </location>
</feature>
<dbReference type="KEGG" id="meiy:MIN45_P0116"/>
<feature type="transmembrane region" description="Helical" evidence="10">
    <location>
        <begin position="136"/>
        <end position="156"/>
    </location>
</feature>
<dbReference type="AlphaFoldDB" id="A0AAU9CUI6"/>
<comment type="similarity">
    <text evidence="9 10 11">Belongs to the MurJ/MviN family.</text>
</comment>
<evidence type="ECO:0000256" key="7">
    <source>
        <dbReference type="ARBA" id="ARBA00023136"/>
    </source>
</evidence>
<keyword evidence="4 10" id="KW-0133">Cell shape</keyword>
<dbReference type="HAMAP" id="MF_02078">
    <property type="entry name" value="MurJ_MviN"/>
    <property type="match status" value="1"/>
</dbReference>
<dbReference type="PRINTS" id="PR01806">
    <property type="entry name" value="VIRFACTRMVIN"/>
</dbReference>
<dbReference type="PIRSF" id="PIRSF002869">
    <property type="entry name" value="MviN"/>
    <property type="match status" value="1"/>
</dbReference>
<keyword evidence="10 11" id="KW-0961">Cell wall biogenesis/degradation</keyword>
<dbReference type="GO" id="GO:0005886">
    <property type="term" value="C:plasma membrane"/>
    <property type="evidence" value="ECO:0007669"/>
    <property type="project" value="UniProtKB-SubCell"/>
</dbReference>
<dbReference type="Pfam" id="PF03023">
    <property type="entry name" value="MurJ"/>
    <property type="match status" value="1"/>
</dbReference>
<keyword evidence="6 10" id="KW-1133">Transmembrane helix</keyword>
<dbReference type="GO" id="GO:0034204">
    <property type="term" value="P:lipid translocation"/>
    <property type="evidence" value="ECO:0007669"/>
    <property type="project" value="TreeGrafter"/>
</dbReference>
<keyword evidence="5 10" id="KW-0573">Peptidoglycan synthesis</keyword>
<sequence length="514" mass="56206">MSRRLFRSTAVVGGMTLISRVLGFVRDVVIAYLFGANAATDAFFVAFKIPNFLRRLFAEGAFSQAFVPVMAEYKEQRGRVELKRFLDRTAGSLALVLMAVTVLGVIGAPWVILVFAPGFARSGEVYALAVQMLRITFPYLFFIASTAMAGAILNTFNRFAVPAFTPVLLNLCLIASAWWLAPQLPQPVTALAWGVFAAGSLQLLFQFPALWRLKLLPRLRWGFHDPGVRKILKLMLPALFGVSVTQINLLIDTLLASFLPHGSISWLYYSDRLVEFPLGVFGIALATVILPNLSKDWAAGRREDFSRAIDWALRWVVLIGLPAAVGLAVLARPILATLFQYRSFTAHDVHMASLSLTAYAVGLIGFILVKILVPGFTARQDTRTPVRFGVAAMVVNIVLNLGLIGWLAHAGLALATSLAACVNGGLLLMRLRRLGVYRAGPGWWGLLLRVVVVNGMMAASLYYAAREFSWEGLLEIRLLQLAGLIGLGVLVYGSGLWIVGLRFRHLKGESSASS</sequence>
<comment type="pathway">
    <text evidence="10">Cell wall biogenesis; peptidoglycan biosynthesis.</text>
</comment>
<dbReference type="GO" id="GO:0009252">
    <property type="term" value="P:peptidoglycan biosynthetic process"/>
    <property type="evidence" value="ECO:0007669"/>
    <property type="project" value="UniProtKB-UniRule"/>
</dbReference>
<reference evidence="13" key="1">
    <citation type="journal article" date="2024" name="Int. J. Syst. Evol. Microbiol.">
        <title>Methylomarinovum tepidoasis sp. nov., a moderately thermophilic methanotroph of the family Methylothermaceae isolated from a deep-sea hydrothermal field.</title>
        <authorList>
            <person name="Hirayama H."/>
            <person name="Takaki Y."/>
            <person name="Abe M."/>
            <person name="Miyazaki M."/>
            <person name="Uematsu K."/>
            <person name="Matsui Y."/>
            <person name="Takai K."/>
        </authorList>
    </citation>
    <scope>NUCLEOTIDE SEQUENCE [LARGE SCALE GENOMIC DNA]</scope>
    <source>
        <strain evidence="13">IN45</strain>
    </source>
</reference>
<evidence type="ECO:0000313" key="12">
    <source>
        <dbReference type="EMBL" id="BCX87749.1"/>
    </source>
</evidence>
<evidence type="ECO:0000256" key="8">
    <source>
        <dbReference type="ARBA" id="ARBA00060041"/>
    </source>
</evidence>
<feature type="transmembrane region" description="Helical" evidence="10">
    <location>
        <begin position="477"/>
        <end position="499"/>
    </location>
</feature>
<feature type="transmembrane region" description="Helical" evidence="10">
    <location>
        <begin position="412"/>
        <end position="431"/>
    </location>
</feature>
<dbReference type="EMBL" id="AP024718">
    <property type="protein sequence ID" value="BCX87749.1"/>
    <property type="molecule type" value="Genomic_DNA"/>
</dbReference>
<dbReference type="InterPro" id="IPR051050">
    <property type="entry name" value="Lipid_II_flippase_MurJ/MviN"/>
</dbReference>
<evidence type="ECO:0000256" key="1">
    <source>
        <dbReference type="ARBA" id="ARBA00004651"/>
    </source>
</evidence>
<dbReference type="RefSeq" id="WP_286292696.1">
    <property type="nucleotide sequence ID" value="NZ_AP024718.1"/>
</dbReference>
<name>A0AAU9CUI6_9GAMM</name>
<keyword evidence="3 10" id="KW-0812">Transmembrane</keyword>
<feature type="transmembrane region" description="Helical" evidence="10">
    <location>
        <begin position="351"/>
        <end position="373"/>
    </location>
</feature>
<dbReference type="GO" id="GO:0008360">
    <property type="term" value="P:regulation of cell shape"/>
    <property type="evidence" value="ECO:0007669"/>
    <property type="project" value="UniProtKB-UniRule"/>
</dbReference>
<feature type="transmembrane region" description="Helical" evidence="10">
    <location>
        <begin position="385"/>
        <end position="406"/>
    </location>
</feature>
<evidence type="ECO:0000256" key="10">
    <source>
        <dbReference type="HAMAP-Rule" id="MF_02078"/>
    </source>
</evidence>
<keyword evidence="2 10" id="KW-1003">Cell membrane</keyword>
<feature type="transmembrane region" description="Helical" evidence="10">
    <location>
        <begin position="163"/>
        <end position="181"/>
    </location>
</feature>
<evidence type="ECO:0000256" key="11">
    <source>
        <dbReference type="PIRNR" id="PIRNR002869"/>
    </source>
</evidence>
<evidence type="ECO:0000313" key="13">
    <source>
        <dbReference type="Proteomes" id="UP001321450"/>
    </source>
</evidence>
<feature type="transmembrane region" description="Helical" evidence="10">
    <location>
        <begin position="29"/>
        <end position="47"/>
    </location>
</feature>
<dbReference type="GO" id="GO:0015648">
    <property type="term" value="F:lipid-linked peptidoglycan transporter activity"/>
    <property type="evidence" value="ECO:0007669"/>
    <property type="project" value="UniProtKB-UniRule"/>
</dbReference>
<keyword evidence="10" id="KW-0997">Cell inner membrane</keyword>
<keyword evidence="7 10" id="KW-0472">Membrane</keyword>
<evidence type="ECO:0000256" key="9">
    <source>
        <dbReference type="ARBA" id="ARBA00061532"/>
    </source>
</evidence>
<evidence type="ECO:0000256" key="5">
    <source>
        <dbReference type="ARBA" id="ARBA00022984"/>
    </source>
</evidence>
<dbReference type="InterPro" id="IPR004268">
    <property type="entry name" value="MurJ"/>
</dbReference>
<dbReference type="GO" id="GO:0071555">
    <property type="term" value="P:cell wall organization"/>
    <property type="evidence" value="ECO:0007669"/>
    <property type="project" value="UniProtKB-UniRule"/>
</dbReference>
<comment type="subcellular location">
    <subcellularLocation>
        <location evidence="10">Cell inner membrane</location>
        <topology evidence="10">Multi-pass membrane protein</topology>
    </subcellularLocation>
    <subcellularLocation>
        <location evidence="1">Cell membrane</location>
        <topology evidence="1">Multi-pass membrane protein</topology>
    </subcellularLocation>
</comment>
<gene>
    <name evidence="10" type="primary">murJ</name>
    <name evidence="12" type="ORF">MIN45_P0116</name>
</gene>
<evidence type="ECO:0000256" key="3">
    <source>
        <dbReference type="ARBA" id="ARBA00022692"/>
    </source>
</evidence>
<feature type="transmembrane region" description="Helical" evidence="10">
    <location>
        <begin position="234"/>
        <end position="256"/>
    </location>
</feature>